<reference evidence="2" key="2">
    <citation type="submission" date="2021-12" db="EMBL/GenBank/DDBJ databases">
        <title>Resequencing data analysis of finger millet.</title>
        <authorList>
            <person name="Hatakeyama M."/>
            <person name="Aluri S."/>
            <person name="Balachadran M.T."/>
            <person name="Sivarajan S.R."/>
            <person name="Poveda L."/>
            <person name="Shimizu-Inatsugi R."/>
            <person name="Schlapbach R."/>
            <person name="Sreeman S.M."/>
            <person name="Shimizu K.K."/>
        </authorList>
    </citation>
    <scope>NUCLEOTIDE SEQUENCE</scope>
</reference>
<sequence>MEASNAAATAGGGSHNPIYISSDEDDERAPFDDFYGPDDVEIQEAILRSLDSTRVAITASASSPHTNTRRSTDPT</sequence>
<reference evidence="2" key="1">
    <citation type="journal article" date="2018" name="DNA Res.">
        <title>Multiple hybrid de novo genome assembly of finger millet, an orphan allotetraploid crop.</title>
        <authorList>
            <person name="Hatakeyama M."/>
            <person name="Aluri S."/>
            <person name="Balachadran M.T."/>
            <person name="Sivarajan S.R."/>
            <person name="Patrignani A."/>
            <person name="Gruter S."/>
            <person name="Poveda L."/>
            <person name="Shimizu-Inatsugi R."/>
            <person name="Baeten J."/>
            <person name="Francoijs K.J."/>
            <person name="Nataraja K.N."/>
            <person name="Reddy Y.A.N."/>
            <person name="Phadnis S."/>
            <person name="Ravikumar R.L."/>
            <person name="Schlapbach R."/>
            <person name="Sreeman S.M."/>
            <person name="Shimizu K.K."/>
        </authorList>
    </citation>
    <scope>NUCLEOTIDE SEQUENCE</scope>
</reference>
<proteinExistence type="predicted"/>
<protein>
    <submittedName>
        <fullName evidence="2">Uncharacterized protein</fullName>
    </submittedName>
</protein>
<organism evidence="2 3">
    <name type="scientific">Eleusine coracana subsp. coracana</name>
    <dbReference type="NCBI Taxonomy" id="191504"/>
    <lineage>
        <taxon>Eukaryota</taxon>
        <taxon>Viridiplantae</taxon>
        <taxon>Streptophyta</taxon>
        <taxon>Embryophyta</taxon>
        <taxon>Tracheophyta</taxon>
        <taxon>Spermatophyta</taxon>
        <taxon>Magnoliopsida</taxon>
        <taxon>Liliopsida</taxon>
        <taxon>Poales</taxon>
        <taxon>Poaceae</taxon>
        <taxon>PACMAD clade</taxon>
        <taxon>Chloridoideae</taxon>
        <taxon>Cynodonteae</taxon>
        <taxon>Eleusininae</taxon>
        <taxon>Eleusine</taxon>
    </lineage>
</organism>
<keyword evidence="3" id="KW-1185">Reference proteome</keyword>
<feature type="region of interest" description="Disordered" evidence="1">
    <location>
        <begin position="56"/>
        <end position="75"/>
    </location>
</feature>
<gene>
    <name evidence="2" type="primary">gb22620</name>
    <name evidence="2" type="ORF">PR202_gb22620</name>
</gene>
<evidence type="ECO:0000256" key="1">
    <source>
        <dbReference type="SAM" id="MobiDB-lite"/>
    </source>
</evidence>
<feature type="region of interest" description="Disordered" evidence="1">
    <location>
        <begin position="1"/>
        <end position="37"/>
    </location>
</feature>
<evidence type="ECO:0000313" key="3">
    <source>
        <dbReference type="Proteomes" id="UP001054889"/>
    </source>
</evidence>
<accession>A0AAV5FE61</accession>
<name>A0AAV5FE61_ELECO</name>
<dbReference type="Proteomes" id="UP001054889">
    <property type="component" value="Unassembled WGS sequence"/>
</dbReference>
<dbReference type="EMBL" id="BQKI01000085">
    <property type="protein sequence ID" value="GJN33989.1"/>
    <property type="molecule type" value="Genomic_DNA"/>
</dbReference>
<dbReference type="AlphaFoldDB" id="A0AAV5FE61"/>
<comment type="caution">
    <text evidence="2">The sequence shown here is derived from an EMBL/GenBank/DDBJ whole genome shotgun (WGS) entry which is preliminary data.</text>
</comment>
<evidence type="ECO:0000313" key="2">
    <source>
        <dbReference type="EMBL" id="GJN33989.1"/>
    </source>
</evidence>